<comment type="function">
    <text evidence="6 9">Catalyzes cyclization of the linear tetrapyrrole, hydroxymethylbilane, to the macrocyclic uroporphyrinogen III.</text>
</comment>
<evidence type="ECO:0000256" key="7">
    <source>
        <dbReference type="ARBA" id="ARBA00040167"/>
    </source>
</evidence>
<dbReference type="Proteomes" id="UP000625316">
    <property type="component" value="Unassembled WGS sequence"/>
</dbReference>
<dbReference type="Pfam" id="PF02602">
    <property type="entry name" value="HEM4"/>
    <property type="match status" value="1"/>
</dbReference>
<dbReference type="CDD" id="cd06578">
    <property type="entry name" value="HemD"/>
    <property type="match status" value="1"/>
</dbReference>
<comment type="similarity">
    <text evidence="2 9">Belongs to the uroporphyrinogen-III synthase family.</text>
</comment>
<dbReference type="InterPro" id="IPR003754">
    <property type="entry name" value="4pyrrol_synth_uPrphyn_synth"/>
</dbReference>
<evidence type="ECO:0000256" key="6">
    <source>
        <dbReference type="ARBA" id="ARBA00037589"/>
    </source>
</evidence>
<evidence type="ECO:0000256" key="8">
    <source>
        <dbReference type="ARBA" id="ARBA00048617"/>
    </source>
</evidence>
<dbReference type="GO" id="GO:0006782">
    <property type="term" value="P:protoporphyrinogen IX biosynthetic process"/>
    <property type="evidence" value="ECO:0007669"/>
    <property type="project" value="UniProtKB-UniRule"/>
</dbReference>
<organism evidence="11 12">
    <name type="scientific">Romeriopsis navalis LEGE 11480</name>
    <dbReference type="NCBI Taxonomy" id="2777977"/>
    <lineage>
        <taxon>Bacteria</taxon>
        <taxon>Bacillati</taxon>
        <taxon>Cyanobacteriota</taxon>
        <taxon>Cyanophyceae</taxon>
        <taxon>Leptolyngbyales</taxon>
        <taxon>Leptolyngbyaceae</taxon>
        <taxon>Romeriopsis</taxon>
        <taxon>Romeriopsis navalis</taxon>
    </lineage>
</organism>
<dbReference type="PANTHER" id="PTHR38042">
    <property type="entry name" value="UROPORPHYRINOGEN-III SYNTHASE, CHLOROPLASTIC"/>
    <property type="match status" value="1"/>
</dbReference>
<gene>
    <name evidence="11" type="ORF">IQ266_23520</name>
</gene>
<proteinExistence type="inferred from homology"/>
<keyword evidence="12" id="KW-1185">Reference proteome</keyword>
<evidence type="ECO:0000256" key="4">
    <source>
        <dbReference type="ARBA" id="ARBA00023239"/>
    </source>
</evidence>
<comment type="pathway">
    <text evidence="1 9">Porphyrin-containing compound metabolism; protoporphyrin-IX biosynthesis; coproporphyrinogen-III from 5-aminolevulinate: step 3/4.</text>
</comment>
<evidence type="ECO:0000313" key="12">
    <source>
        <dbReference type="Proteomes" id="UP000625316"/>
    </source>
</evidence>
<comment type="caution">
    <text evidence="11">The sequence shown here is derived from an EMBL/GenBank/DDBJ whole genome shotgun (WGS) entry which is preliminary data.</text>
</comment>
<sequence>MGNSLLGKTILITRSAGQSSEFTKLLTGHGANVVEMPALEIQPPSSWADLDAAIAQLDSFDWLFLTSANAVNFFFNRLTALGQDPAIVRQIKIAVVGQKTAHFLTQRDFTADYIPPDFVADSLLTHFPEAPQGKRILFPRVESGGREILVQAFTAKGADMTAVAAYQSGCPSTIDSTALEALTMAKVNVVTFASSKTVKHFCQLLKQALGNQWQSILDSVIIASIGPQTTITCREKFGRVDLEAAEYTLPGLTQSIVDFYHSSNNHTQS</sequence>
<keyword evidence="4 9" id="KW-0456">Lyase</keyword>
<name>A0A928VTE6_9CYAN</name>
<keyword evidence="5 9" id="KW-0627">Porphyrin biosynthesis</keyword>
<dbReference type="PANTHER" id="PTHR38042:SF1">
    <property type="entry name" value="UROPORPHYRINOGEN-III SYNTHASE, CHLOROPLASTIC"/>
    <property type="match status" value="1"/>
</dbReference>
<protein>
    <recommendedName>
        <fullName evidence="7 9">Uroporphyrinogen-III synthase</fullName>
        <ecNumber evidence="3 9">4.2.1.75</ecNumber>
    </recommendedName>
</protein>
<dbReference type="RefSeq" id="WP_264327528.1">
    <property type="nucleotide sequence ID" value="NZ_JADEXQ010000120.1"/>
</dbReference>
<evidence type="ECO:0000256" key="9">
    <source>
        <dbReference type="RuleBase" id="RU366031"/>
    </source>
</evidence>
<comment type="catalytic activity">
    <reaction evidence="8 9">
        <text>hydroxymethylbilane = uroporphyrinogen III + H2O</text>
        <dbReference type="Rhea" id="RHEA:18965"/>
        <dbReference type="ChEBI" id="CHEBI:15377"/>
        <dbReference type="ChEBI" id="CHEBI:57308"/>
        <dbReference type="ChEBI" id="CHEBI:57845"/>
        <dbReference type="EC" id="4.2.1.75"/>
    </reaction>
</comment>
<evidence type="ECO:0000256" key="2">
    <source>
        <dbReference type="ARBA" id="ARBA00008133"/>
    </source>
</evidence>
<dbReference type="AlphaFoldDB" id="A0A928VTE6"/>
<evidence type="ECO:0000256" key="1">
    <source>
        <dbReference type="ARBA" id="ARBA00004772"/>
    </source>
</evidence>
<dbReference type="GO" id="GO:0006780">
    <property type="term" value="P:uroporphyrinogen III biosynthetic process"/>
    <property type="evidence" value="ECO:0007669"/>
    <property type="project" value="UniProtKB-UniRule"/>
</dbReference>
<dbReference type="GO" id="GO:0004852">
    <property type="term" value="F:uroporphyrinogen-III synthase activity"/>
    <property type="evidence" value="ECO:0007669"/>
    <property type="project" value="UniProtKB-UniRule"/>
</dbReference>
<dbReference type="InterPro" id="IPR039793">
    <property type="entry name" value="UROS/Hem4"/>
</dbReference>
<evidence type="ECO:0000259" key="10">
    <source>
        <dbReference type="Pfam" id="PF02602"/>
    </source>
</evidence>
<dbReference type="SUPFAM" id="SSF69618">
    <property type="entry name" value="HemD-like"/>
    <property type="match status" value="1"/>
</dbReference>
<accession>A0A928VTE6</accession>
<dbReference type="Gene3D" id="3.40.50.10090">
    <property type="match status" value="2"/>
</dbReference>
<dbReference type="EMBL" id="JADEXQ010000120">
    <property type="protein sequence ID" value="MBE9032711.1"/>
    <property type="molecule type" value="Genomic_DNA"/>
</dbReference>
<dbReference type="EC" id="4.2.1.75" evidence="3 9"/>
<evidence type="ECO:0000256" key="5">
    <source>
        <dbReference type="ARBA" id="ARBA00023244"/>
    </source>
</evidence>
<evidence type="ECO:0000256" key="3">
    <source>
        <dbReference type="ARBA" id="ARBA00013109"/>
    </source>
</evidence>
<feature type="domain" description="Tetrapyrrole biosynthesis uroporphyrinogen III synthase" evidence="10">
    <location>
        <begin position="21"/>
        <end position="254"/>
    </location>
</feature>
<evidence type="ECO:0000313" key="11">
    <source>
        <dbReference type="EMBL" id="MBE9032711.1"/>
    </source>
</evidence>
<dbReference type="InterPro" id="IPR036108">
    <property type="entry name" value="4pyrrol_syn_uPrphyn_synt_sf"/>
</dbReference>
<reference evidence="11" key="1">
    <citation type="submission" date="2020-10" db="EMBL/GenBank/DDBJ databases">
        <authorList>
            <person name="Castelo-Branco R."/>
            <person name="Eusebio N."/>
            <person name="Adriana R."/>
            <person name="Vieira A."/>
            <person name="Brugerolle De Fraissinette N."/>
            <person name="Rezende De Castro R."/>
            <person name="Schneider M.P."/>
            <person name="Vasconcelos V."/>
            <person name="Leao P.N."/>
        </authorList>
    </citation>
    <scope>NUCLEOTIDE SEQUENCE</scope>
    <source>
        <strain evidence="11">LEGE 11480</strain>
    </source>
</reference>